<proteinExistence type="predicted"/>
<evidence type="ECO:0000256" key="1">
    <source>
        <dbReference type="SAM" id="MobiDB-lite"/>
    </source>
</evidence>
<dbReference type="KEGG" id="pgri:PgNI_05336"/>
<keyword evidence="2" id="KW-0472">Membrane</keyword>
<dbReference type="GeneID" id="41960278"/>
<dbReference type="AlphaFoldDB" id="A0A6P8B7H1"/>
<feature type="compositionally biased region" description="Low complexity" evidence="1">
    <location>
        <begin position="140"/>
        <end position="153"/>
    </location>
</feature>
<reference evidence="3 4" key="1">
    <citation type="journal article" date="2019" name="Mol. Biol. Evol.">
        <title>Blast fungal genomes show frequent chromosomal changes, gene gains and losses, and effector gene turnover.</title>
        <authorList>
            <person name="Gomez Luciano L.B."/>
            <person name="Jason Tsai I."/>
            <person name="Chuma I."/>
            <person name="Tosa Y."/>
            <person name="Chen Y.H."/>
            <person name="Li J.Y."/>
            <person name="Li M.Y."/>
            <person name="Jade Lu M.Y."/>
            <person name="Nakayashiki H."/>
            <person name="Li W.H."/>
        </authorList>
    </citation>
    <scope>NUCLEOTIDE SEQUENCE [LARGE SCALE GENOMIC DNA]</scope>
    <source>
        <strain evidence="3 4">NI907</strain>
    </source>
</reference>
<evidence type="ECO:0000313" key="3">
    <source>
        <dbReference type="Proteomes" id="UP000515153"/>
    </source>
</evidence>
<keyword evidence="3" id="KW-1185">Reference proteome</keyword>
<reference evidence="4" key="2">
    <citation type="submission" date="2019-10" db="EMBL/GenBank/DDBJ databases">
        <authorList>
            <consortium name="NCBI Genome Project"/>
        </authorList>
    </citation>
    <scope>NUCLEOTIDE SEQUENCE</scope>
    <source>
        <strain evidence="4">NI907</strain>
    </source>
</reference>
<name>A0A6P8B7H1_PYRGI</name>
<dbReference type="Proteomes" id="UP000515153">
    <property type="component" value="Chromosome I"/>
</dbReference>
<organism evidence="3 4">
    <name type="scientific">Pyricularia grisea</name>
    <name type="common">Crabgrass-specific blast fungus</name>
    <name type="synonym">Magnaporthe grisea</name>
    <dbReference type="NCBI Taxonomy" id="148305"/>
    <lineage>
        <taxon>Eukaryota</taxon>
        <taxon>Fungi</taxon>
        <taxon>Dikarya</taxon>
        <taxon>Ascomycota</taxon>
        <taxon>Pezizomycotina</taxon>
        <taxon>Sordariomycetes</taxon>
        <taxon>Sordariomycetidae</taxon>
        <taxon>Magnaporthales</taxon>
        <taxon>Pyriculariaceae</taxon>
        <taxon>Pyricularia</taxon>
    </lineage>
</organism>
<evidence type="ECO:0000256" key="2">
    <source>
        <dbReference type="SAM" id="Phobius"/>
    </source>
</evidence>
<sequence length="199" mass="22511">MAYSIQQISFTQSVIGAIAIALVIGCTILHMIEEREDQDLQIRRQLLCEGAKELARNHEQRKQEVLNNIRLRQEVDEDRRNRIFLRSHIHAIFSCVRYCQQPCGCRYTDRPRVRDLDVEFLHACYSDKPSGFVSDQDCDTTSTSSNSTRSTTSVASGTVTPATPVSPITSLAATPPVLPENRYDSSLSFLHDYFANELN</sequence>
<gene>
    <name evidence="4" type="ORF">PgNI_05336</name>
</gene>
<dbReference type="RefSeq" id="XP_030983110.1">
    <property type="nucleotide sequence ID" value="XM_031125369.1"/>
</dbReference>
<accession>A0A6P8B7H1</accession>
<evidence type="ECO:0000313" key="4">
    <source>
        <dbReference type="RefSeq" id="XP_030983110.1"/>
    </source>
</evidence>
<feature type="compositionally biased region" description="Polar residues" evidence="1">
    <location>
        <begin position="154"/>
        <end position="167"/>
    </location>
</feature>
<feature type="transmembrane region" description="Helical" evidence="2">
    <location>
        <begin position="12"/>
        <end position="32"/>
    </location>
</feature>
<reference evidence="4" key="3">
    <citation type="submission" date="2025-08" db="UniProtKB">
        <authorList>
            <consortium name="RefSeq"/>
        </authorList>
    </citation>
    <scope>IDENTIFICATION</scope>
    <source>
        <strain evidence="4">NI907</strain>
    </source>
</reference>
<dbReference type="OrthoDB" id="5235084at2759"/>
<protein>
    <submittedName>
        <fullName evidence="4">Uncharacterized protein</fullName>
    </submittedName>
</protein>
<keyword evidence="2" id="KW-0812">Transmembrane</keyword>
<feature type="region of interest" description="Disordered" evidence="1">
    <location>
        <begin position="135"/>
        <end position="167"/>
    </location>
</feature>
<keyword evidence="2" id="KW-1133">Transmembrane helix</keyword>